<keyword evidence="2" id="KW-1185">Reference proteome</keyword>
<sequence length="76" mass="8076">AAPQVYVPPPGLYCCPETGPNGWPLIERQVGPFSFYCMYVMVPGLLRHNPDSGIGATITGCPSQAPVNPHPPTCPI</sequence>
<dbReference type="EMBL" id="MU151307">
    <property type="protein sequence ID" value="KAF9445350.1"/>
    <property type="molecule type" value="Genomic_DNA"/>
</dbReference>
<dbReference type="OrthoDB" id="2964894at2759"/>
<evidence type="ECO:0000313" key="1">
    <source>
        <dbReference type="EMBL" id="KAF9445350.1"/>
    </source>
</evidence>
<reference evidence="1" key="1">
    <citation type="submission" date="2020-11" db="EMBL/GenBank/DDBJ databases">
        <authorList>
            <consortium name="DOE Joint Genome Institute"/>
            <person name="Ahrendt S."/>
            <person name="Riley R."/>
            <person name="Andreopoulos W."/>
            <person name="Labutti K."/>
            <person name="Pangilinan J."/>
            <person name="Ruiz-Duenas F.J."/>
            <person name="Barrasa J.M."/>
            <person name="Sanchez-Garcia M."/>
            <person name="Camarero S."/>
            <person name="Miyauchi S."/>
            <person name="Serrano A."/>
            <person name="Linde D."/>
            <person name="Babiker R."/>
            <person name="Drula E."/>
            <person name="Ayuso-Fernandez I."/>
            <person name="Pacheco R."/>
            <person name="Padilla G."/>
            <person name="Ferreira P."/>
            <person name="Barriuso J."/>
            <person name="Kellner H."/>
            <person name="Castanera R."/>
            <person name="Alfaro M."/>
            <person name="Ramirez L."/>
            <person name="Pisabarro A.G."/>
            <person name="Kuo A."/>
            <person name="Tritt A."/>
            <person name="Lipzen A."/>
            <person name="He G."/>
            <person name="Yan M."/>
            <person name="Ng V."/>
            <person name="Cullen D."/>
            <person name="Martin F."/>
            <person name="Rosso M.-N."/>
            <person name="Henrissat B."/>
            <person name="Hibbett D."/>
            <person name="Martinez A.T."/>
            <person name="Grigoriev I.V."/>
        </authorList>
    </citation>
    <scope>NUCLEOTIDE SEQUENCE</scope>
    <source>
        <strain evidence="1">MF-IS2</strain>
    </source>
</reference>
<comment type="caution">
    <text evidence="1">The sequence shown here is derived from an EMBL/GenBank/DDBJ whole genome shotgun (WGS) entry which is preliminary data.</text>
</comment>
<gene>
    <name evidence="1" type="ORF">P691DRAFT_645315</name>
</gene>
<proteinExistence type="predicted"/>
<dbReference type="Proteomes" id="UP000807342">
    <property type="component" value="Unassembled WGS sequence"/>
</dbReference>
<dbReference type="AlphaFoldDB" id="A0A9P5X777"/>
<organism evidence="1 2">
    <name type="scientific">Macrolepiota fuliginosa MF-IS2</name>
    <dbReference type="NCBI Taxonomy" id="1400762"/>
    <lineage>
        <taxon>Eukaryota</taxon>
        <taxon>Fungi</taxon>
        <taxon>Dikarya</taxon>
        <taxon>Basidiomycota</taxon>
        <taxon>Agaricomycotina</taxon>
        <taxon>Agaricomycetes</taxon>
        <taxon>Agaricomycetidae</taxon>
        <taxon>Agaricales</taxon>
        <taxon>Agaricineae</taxon>
        <taxon>Agaricaceae</taxon>
        <taxon>Macrolepiota</taxon>
    </lineage>
</organism>
<evidence type="ECO:0000313" key="2">
    <source>
        <dbReference type="Proteomes" id="UP000807342"/>
    </source>
</evidence>
<accession>A0A9P5X777</accession>
<protein>
    <submittedName>
        <fullName evidence="1">Uncharacterized protein</fullName>
    </submittedName>
</protein>
<feature type="non-terminal residue" evidence="1">
    <location>
        <position position="1"/>
    </location>
</feature>
<feature type="non-terminal residue" evidence="1">
    <location>
        <position position="76"/>
    </location>
</feature>
<name>A0A9P5X777_9AGAR</name>